<evidence type="ECO:0000256" key="5">
    <source>
        <dbReference type="HAMAP-Rule" id="MF_00060"/>
    </source>
</evidence>
<keyword evidence="5" id="KW-0547">Nucleotide-binding</keyword>
<keyword evidence="4 5" id="KW-0378">Hydrolase</keyword>
<evidence type="ECO:0000256" key="4">
    <source>
        <dbReference type="ARBA" id="ARBA00022801"/>
    </source>
</evidence>
<dbReference type="Gene3D" id="3.40.1210.10">
    <property type="entry name" value="Survival protein SurE-like phosphatase/nucleotidase"/>
    <property type="match status" value="1"/>
</dbReference>
<evidence type="ECO:0000313" key="7">
    <source>
        <dbReference type="EMBL" id="MBP5856920.1"/>
    </source>
</evidence>
<comment type="function">
    <text evidence="5">Nucleotidase that shows phosphatase activity on nucleoside 5'-monophosphates.</text>
</comment>
<keyword evidence="5" id="KW-0963">Cytoplasm</keyword>
<comment type="cofactor">
    <cofactor evidence="5">
        <name>a divalent metal cation</name>
        <dbReference type="ChEBI" id="CHEBI:60240"/>
    </cofactor>
    <text evidence="5">Binds 1 divalent metal cation per subunit.</text>
</comment>
<feature type="binding site" evidence="5">
    <location>
        <position position="61"/>
    </location>
    <ligand>
        <name>a divalent metal cation</name>
        <dbReference type="ChEBI" id="CHEBI:60240"/>
    </ligand>
</feature>
<evidence type="ECO:0000259" key="6">
    <source>
        <dbReference type="Pfam" id="PF01975"/>
    </source>
</evidence>
<name>A0A8J7V217_9PROT</name>
<dbReference type="InterPro" id="IPR036523">
    <property type="entry name" value="SurE-like_sf"/>
</dbReference>
<dbReference type="AlphaFoldDB" id="A0A8J7V217"/>
<dbReference type="InterPro" id="IPR002828">
    <property type="entry name" value="SurE-like_Pase/nucleotidase"/>
</dbReference>
<keyword evidence="8" id="KW-1185">Reference proteome</keyword>
<evidence type="ECO:0000313" key="8">
    <source>
        <dbReference type="Proteomes" id="UP000672602"/>
    </source>
</evidence>
<evidence type="ECO:0000256" key="2">
    <source>
        <dbReference type="ARBA" id="ARBA00011062"/>
    </source>
</evidence>
<dbReference type="GO" id="GO:0046872">
    <property type="term" value="F:metal ion binding"/>
    <property type="evidence" value="ECO:0007669"/>
    <property type="project" value="UniProtKB-UniRule"/>
</dbReference>
<dbReference type="EMBL" id="JAGMWN010000003">
    <property type="protein sequence ID" value="MBP5856920.1"/>
    <property type="molecule type" value="Genomic_DNA"/>
</dbReference>
<evidence type="ECO:0000256" key="1">
    <source>
        <dbReference type="ARBA" id="ARBA00000815"/>
    </source>
</evidence>
<evidence type="ECO:0000256" key="3">
    <source>
        <dbReference type="ARBA" id="ARBA00022723"/>
    </source>
</evidence>
<dbReference type="Pfam" id="PF01975">
    <property type="entry name" value="SurE"/>
    <property type="match status" value="1"/>
</dbReference>
<dbReference type="GO" id="GO:0008253">
    <property type="term" value="F:5'-nucleotidase activity"/>
    <property type="evidence" value="ECO:0007669"/>
    <property type="project" value="UniProtKB-UniRule"/>
</dbReference>
<dbReference type="GO" id="GO:0000166">
    <property type="term" value="F:nucleotide binding"/>
    <property type="evidence" value="ECO:0007669"/>
    <property type="project" value="UniProtKB-KW"/>
</dbReference>
<dbReference type="HAMAP" id="MF_00060">
    <property type="entry name" value="SurE"/>
    <property type="match status" value="1"/>
</dbReference>
<feature type="binding site" evidence="5">
    <location>
        <position position="30"/>
    </location>
    <ligand>
        <name>a divalent metal cation</name>
        <dbReference type="ChEBI" id="CHEBI:60240"/>
    </ligand>
</feature>
<dbReference type="PANTHER" id="PTHR30457:SF0">
    <property type="entry name" value="PHOSPHATASE, PUTATIVE (AFU_ORTHOLOGUE AFUA_4G01070)-RELATED"/>
    <property type="match status" value="1"/>
</dbReference>
<accession>A0A8J7V217</accession>
<organism evidence="7 8">
    <name type="scientific">Marivibrio halodurans</name>
    <dbReference type="NCBI Taxonomy" id="2039722"/>
    <lineage>
        <taxon>Bacteria</taxon>
        <taxon>Pseudomonadati</taxon>
        <taxon>Pseudomonadota</taxon>
        <taxon>Alphaproteobacteria</taxon>
        <taxon>Rhodospirillales</taxon>
        <taxon>Rhodospirillaceae</taxon>
        <taxon>Marivibrio</taxon>
    </lineage>
</organism>
<dbReference type="RefSeq" id="WP_210681499.1">
    <property type="nucleotide sequence ID" value="NZ_JAGMWN010000003.1"/>
</dbReference>
<gene>
    <name evidence="5 7" type="primary">surE</name>
    <name evidence="7" type="ORF">KAJ83_07865</name>
</gene>
<comment type="subcellular location">
    <subcellularLocation>
        <location evidence="5">Cytoplasm</location>
    </subcellularLocation>
</comment>
<dbReference type="GO" id="GO:0005737">
    <property type="term" value="C:cytoplasm"/>
    <property type="evidence" value="ECO:0007669"/>
    <property type="project" value="UniProtKB-SubCell"/>
</dbReference>
<comment type="caution">
    <text evidence="7">The sequence shown here is derived from an EMBL/GenBank/DDBJ whole genome shotgun (WGS) entry which is preliminary data.</text>
</comment>
<dbReference type="SUPFAM" id="SSF64167">
    <property type="entry name" value="SurE-like"/>
    <property type="match status" value="1"/>
</dbReference>
<dbReference type="InterPro" id="IPR030048">
    <property type="entry name" value="SurE"/>
</dbReference>
<reference evidence="7" key="1">
    <citation type="submission" date="2021-04" db="EMBL/GenBank/DDBJ databases">
        <authorList>
            <person name="Zhang D.-C."/>
        </authorList>
    </citation>
    <scope>NUCLEOTIDE SEQUENCE</scope>
    <source>
        <strain evidence="7">CGMCC 1.15697</strain>
    </source>
</reference>
<feature type="domain" description="Survival protein SurE-like phosphatase/nucleotidase" evidence="6">
    <location>
        <begin position="24"/>
        <end position="195"/>
    </location>
</feature>
<protein>
    <recommendedName>
        <fullName evidence="5">5'-nucleotidase SurE</fullName>
        <ecNumber evidence="5">3.1.3.5</ecNumber>
    </recommendedName>
    <alternativeName>
        <fullName evidence="5">Nucleoside 5'-monophosphate phosphohydrolase</fullName>
    </alternativeName>
</protein>
<dbReference type="PANTHER" id="PTHR30457">
    <property type="entry name" value="5'-NUCLEOTIDASE SURE"/>
    <property type="match status" value="1"/>
</dbReference>
<sequence>MSPTRIGPADDPAPRAVEFGRARVLITNDDGIDAEGLRVLERLVAPAVGELWVIAPDAGRSANSMMMSLRRDVAIEGRGERRFAISGSPADCVLIALQHLMVEAPPDLVLSGVNHGANLGDDLNFSGTVGAAAAAAVDGVPAIALSVGHGAEGHAGGHDFRQVEARGLDLIHRLCAAGFAPGGLFAVNFPDAPDDPDAPALIRPAGRQGRGFSLEASGPDRLRVRHHGDRGVDVGVCDYDAVRRGRIAVTPVTVDRTDHRVLRRLGETV</sequence>
<comment type="catalytic activity">
    <reaction evidence="1 5">
        <text>a ribonucleoside 5'-phosphate + H2O = a ribonucleoside + phosphate</text>
        <dbReference type="Rhea" id="RHEA:12484"/>
        <dbReference type="ChEBI" id="CHEBI:15377"/>
        <dbReference type="ChEBI" id="CHEBI:18254"/>
        <dbReference type="ChEBI" id="CHEBI:43474"/>
        <dbReference type="ChEBI" id="CHEBI:58043"/>
        <dbReference type="EC" id="3.1.3.5"/>
    </reaction>
</comment>
<feature type="binding site" evidence="5">
    <location>
        <position position="29"/>
    </location>
    <ligand>
        <name>a divalent metal cation</name>
        <dbReference type="ChEBI" id="CHEBI:60240"/>
    </ligand>
</feature>
<dbReference type="EC" id="3.1.3.5" evidence="5"/>
<feature type="binding site" evidence="5">
    <location>
        <position position="114"/>
    </location>
    <ligand>
        <name>a divalent metal cation</name>
        <dbReference type="ChEBI" id="CHEBI:60240"/>
    </ligand>
</feature>
<dbReference type="NCBIfam" id="TIGR00087">
    <property type="entry name" value="surE"/>
    <property type="match status" value="1"/>
</dbReference>
<proteinExistence type="inferred from homology"/>
<dbReference type="Proteomes" id="UP000672602">
    <property type="component" value="Unassembled WGS sequence"/>
</dbReference>
<keyword evidence="3 5" id="KW-0479">Metal-binding</keyword>
<comment type="similarity">
    <text evidence="2 5">Belongs to the SurE nucleotidase family.</text>
</comment>